<feature type="signal peptide" evidence="1">
    <location>
        <begin position="1"/>
        <end position="27"/>
    </location>
</feature>
<dbReference type="OrthoDB" id="9800869at2"/>
<dbReference type="AlphaFoldDB" id="A0A420EK62"/>
<evidence type="ECO:0000256" key="1">
    <source>
        <dbReference type="SAM" id="SignalP"/>
    </source>
</evidence>
<reference evidence="2 3" key="1">
    <citation type="submission" date="2018-09" db="EMBL/GenBank/DDBJ databases">
        <title>Altererythrobacter spongiae sp. nov., isolated from a marine sponge.</title>
        <authorList>
            <person name="Zhuang L."/>
            <person name="Luo L."/>
        </authorList>
    </citation>
    <scope>NUCLEOTIDE SEQUENCE [LARGE SCALE GENOMIC DNA]</scope>
    <source>
        <strain evidence="2 3">HN-Y73</strain>
    </source>
</reference>
<accession>A0A420EK62</accession>
<proteinExistence type="predicted"/>
<evidence type="ECO:0008006" key="4">
    <source>
        <dbReference type="Google" id="ProtNLM"/>
    </source>
</evidence>
<dbReference type="RefSeq" id="WP_120324610.1">
    <property type="nucleotide sequence ID" value="NZ_RAPF01000004.1"/>
</dbReference>
<name>A0A420EK62_9SPHN</name>
<comment type="caution">
    <text evidence="2">The sequence shown here is derived from an EMBL/GenBank/DDBJ whole genome shotgun (WGS) entry which is preliminary data.</text>
</comment>
<evidence type="ECO:0000313" key="3">
    <source>
        <dbReference type="Proteomes" id="UP000284395"/>
    </source>
</evidence>
<keyword evidence="3" id="KW-1185">Reference proteome</keyword>
<dbReference type="Proteomes" id="UP000284395">
    <property type="component" value="Unassembled WGS sequence"/>
</dbReference>
<feature type="chain" id="PRO_5019226745" description="LamG domain-containing protein" evidence="1">
    <location>
        <begin position="28"/>
        <end position="276"/>
    </location>
</feature>
<keyword evidence="1" id="KW-0732">Signal</keyword>
<gene>
    <name evidence="2" type="ORF">D6851_09255</name>
</gene>
<organism evidence="2 3">
    <name type="scientific">Altericroceibacterium spongiae</name>
    <dbReference type="NCBI Taxonomy" id="2320269"/>
    <lineage>
        <taxon>Bacteria</taxon>
        <taxon>Pseudomonadati</taxon>
        <taxon>Pseudomonadota</taxon>
        <taxon>Alphaproteobacteria</taxon>
        <taxon>Sphingomonadales</taxon>
        <taxon>Erythrobacteraceae</taxon>
        <taxon>Altericroceibacterium</taxon>
    </lineage>
</organism>
<protein>
    <recommendedName>
        <fullName evidence="4">LamG domain-containing protein</fullName>
    </recommendedName>
</protein>
<sequence>MVHSLSRPLRYAGFALPLMVLAVPASAQLGGLFGAVQDRVEQEVNRQVRGDRGDVRNDDGRIDDADGQSLQINEGFDFRAGARTIVQDDFSDTPIGAMPKEWKTNGSGSVVSVGGIPGNWLALQPFATYKLTDAPQLPASFTVEFDMVIAADTTRDAGGFYFGFTRNNSVQSYVMDAHNDGGIAAVNANFAGSTSVSSSATGYYHASKLDLRDYANRTMHVSIAVDGDMMQVYFDQQKIADAKLFDNNPAKYFFISAPTRTRHGARLLFSNFRLAE</sequence>
<evidence type="ECO:0000313" key="2">
    <source>
        <dbReference type="EMBL" id="RKF21112.1"/>
    </source>
</evidence>
<dbReference type="EMBL" id="RAPF01000004">
    <property type="protein sequence ID" value="RKF21112.1"/>
    <property type="molecule type" value="Genomic_DNA"/>
</dbReference>
<dbReference type="Gene3D" id="2.60.120.560">
    <property type="entry name" value="Exo-inulinase, domain 1"/>
    <property type="match status" value="1"/>
</dbReference>